<proteinExistence type="predicted"/>
<gene>
    <name evidence="1" type="ORF">C7H79_16405</name>
</gene>
<comment type="caution">
    <text evidence="1">The sequence shown here is derived from an EMBL/GenBank/DDBJ whole genome shotgun (WGS) entry which is preliminary data.</text>
</comment>
<dbReference type="EMBL" id="PXXU01000104">
    <property type="protein sequence ID" value="PSJ15911.1"/>
    <property type="molecule type" value="Genomic_DNA"/>
</dbReference>
<dbReference type="CDD" id="cd07824">
    <property type="entry name" value="SRPBCC_6"/>
    <property type="match status" value="1"/>
</dbReference>
<dbReference type="InterPro" id="IPR023393">
    <property type="entry name" value="START-like_dom_sf"/>
</dbReference>
<dbReference type="RefSeq" id="WP_106708330.1">
    <property type="nucleotide sequence ID" value="NZ_PXXU01000104.1"/>
</dbReference>
<dbReference type="Gene3D" id="3.30.530.20">
    <property type="match status" value="1"/>
</dbReference>
<protein>
    <submittedName>
        <fullName evidence="1">Polyketide cyclase</fullName>
    </submittedName>
</protein>
<reference evidence="1 2" key="1">
    <citation type="submission" date="2018-03" db="EMBL/GenBank/DDBJ databases">
        <title>Draft genome of Nitrosomonas supralitoralis APG5.</title>
        <authorList>
            <person name="Urakawa H."/>
            <person name="Lopez J.V."/>
        </authorList>
    </citation>
    <scope>NUCLEOTIDE SEQUENCE [LARGE SCALE GENOMIC DNA]</scope>
    <source>
        <strain evidence="1 2">APG5</strain>
    </source>
</reference>
<name>A0A2P7NR05_9PROT</name>
<sequence length="162" mass="19230">MTTEFKFVTEWRIDAPLVEVCDTIIHCLDWPIWWKNVKMVEKIENGDADGIGSVHRFTWKGRIPYRFTFDMRVTGFVPLSLLEGHALGEITGTGRWNFFREDELTVVRYHWHIYTNRRWMNLLAPIASPVFKWNHHQVMWQGAKGMACQLNARLEYFHTSTE</sequence>
<dbReference type="Proteomes" id="UP000241912">
    <property type="component" value="Unassembled WGS sequence"/>
</dbReference>
<accession>A0A2P7NR05</accession>
<keyword evidence="2" id="KW-1185">Reference proteome</keyword>
<organism evidence="1 2">
    <name type="scientific">Nitrosomonas supralitoralis</name>
    <dbReference type="NCBI Taxonomy" id="2116706"/>
    <lineage>
        <taxon>Bacteria</taxon>
        <taxon>Pseudomonadati</taxon>
        <taxon>Pseudomonadota</taxon>
        <taxon>Betaproteobacteria</taxon>
        <taxon>Nitrosomonadales</taxon>
        <taxon>Nitrosomonadaceae</taxon>
        <taxon>Nitrosomonas</taxon>
    </lineage>
</organism>
<dbReference type="SUPFAM" id="SSF55961">
    <property type="entry name" value="Bet v1-like"/>
    <property type="match status" value="1"/>
</dbReference>
<dbReference type="OrthoDB" id="5402478at2"/>
<evidence type="ECO:0000313" key="2">
    <source>
        <dbReference type="Proteomes" id="UP000241912"/>
    </source>
</evidence>
<evidence type="ECO:0000313" key="1">
    <source>
        <dbReference type="EMBL" id="PSJ15911.1"/>
    </source>
</evidence>
<dbReference type="AlphaFoldDB" id="A0A2P7NR05"/>